<evidence type="ECO:0000256" key="1">
    <source>
        <dbReference type="SAM" id="MobiDB-lite"/>
    </source>
</evidence>
<name>A0A0A9FCM4_ARUDO</name>
<dbReference type="EMBL" id="GBRH01187814">
    <property type="protein sequence ID" value="JAE10082.1"/>
    <property type="molecule type" value="Transcribed_RNA"/>
</dbReference>
<accession>A0A0A9FCM4</accession>
<feature type="region of interest" description="Disordered" evidence="1">
    <location>
        <begin position="1"/>
        <end position="35"/>
    </location>
</feature>
<protein>
    <submittedName>
        <fullName evidence="2">Uncharacterized protein</fullName>
    </submittedName>
</protein>
<evidence type="ECO:0000313" key="2">
    <source>
        <dbReference type="EMBL" id="JAE10082.1"/>
    </source>
</evidence>
<sequence>MSDEDQCRVKRRGARRPMGRTGEEEVSAAVWSIGR</sequence>
<feature type="compositionally biased region" description="Basic residues" evidence="1">
    <location>
        <begin position="9"/>
        <end position="18"/>
    </location>
</feature>
<proteinExistence type="predicted"/>
<reference evidence="2" key="2">
    <citation type="journal article" date="2015" name="Data Brief">
        <title>Shoot transcriptome of the giant reed, Arundo donax.</title>
        <authorList>
            <person name="Barrero R.A."/>
            <person name="Guerrero F.D."/>
            <person name="Moolhuijzen P."/>
            <person name="Goolsby J.A."/>
            <person name="Tidwell J."/>
            <person name="Bellgard S.E."/>
            <person name="Bellgard M.I."/>
        </authorList>
    </citation>
    <scope>NUCLEOTIDE SEQUENCE</scope>
    <source>
        <tissue evidence="2">Shoot tissue taken approximately 20 cm above the soil surface</tissue>
    </source>
</reference>
<dbReference type="AlphaFoldDB" id="A0A0A9FCM4"/>
<reference evidence="2" key="1">
    <citation type="submission" date="2014-09" db="EMBL/GenBank/DDBJ databases">
        <authorList>
            <person name="Magalhaes I.L.F."/>
            <person name="Oliveira U."/>
            <person name="Santos F.R."/>
            <person name="Vidigal T.H.D.A."/>
            <person name="Brescovit A.D."/>
            <person name="Santos A.J."/>
        </authorList>
    </citation>
    <scope>NUCLEOTIDE SEQUENCE</scope>
    <source>
        <tissue evidence="2">Shoot tissue taken approximately 20 cm above the soil surface</tissue>
    </source>
</reference>
<organism evidence="2">
    <name type="scientific">Arundo donax</name>
    <name type="common">Giant reed</name>
    <name type="synonym">Donax arundinaceus</name>
    <dbReference type="NCBI Taxonomy" id="35708"/>
    <lineage>
        <taxon>Eukaryota</taxon>
        <taxon>Viridiplantae</taxon>
        <taxon>Streptophyta</taxon>
        <taxon>Embryophyta</taxon>
        <taxon>Tracheophyta</taxon>
        <taxon>Spermatophyta</taxon>
        <taxon>Magnoliopsida</taxon>
        <taxon>Liliopsida</taxon>
        <taxon>Poales</taxon>
        <taxon>Poaceae</taxon>
        <taxon>PACMAD clade</taxon>
        <taxon>Arundinoideae</taxon>
        <taxon>Arundineae</taxon>
        <taxon>Arundo</taxon>
    </lineage>
</organism>